<name>A0A081DAF3_NONUL</name>
<dbReference type="AlphaFoldDB" id="A0A081DAF3"/>
<sequence length="98" mass="10763">MKNINLNDFGPIISTKESGDKILKLITEGLKINNQISVDLASIRSMATFCAKQIFGRLYVSLGAEKFFESIEIVNASDDLKSIIKIGIQSAIQEGENN</sequence>
<dbReference type="Pfam" id="PF14213">
    <property type="entry name" value="DUF4325"/>
    <property type="match status" value="1"/>
</dbReference>
<evidence type="ECO:0000259" key="1">
    <source>
        <dbReference type="Pfam" id="PF14213"/>
    </source>
</evidence>
<gene>
    <name evidence="2" type="ORF">JCM19296_1496</name>
</gene>
<comment type="caution">
    <text evidence="2">The sequence shown here is derived from an EMBL/GenBank/DDBJ whole genome shotgun (WGS) entry which is preliminary data.</text>
</comment>
<dbReference type="EMBL" id="BBLG01000003">
    <property type="protein sequence ID" value="GAK75899.1"/>
    <property type="molecule type" value="Genomic_DNA"/>
</dbReference>
<feature type="domain" description="DUF4325" evidence="1">
    <location>
        <begin position="18"/>
        <end position="79"/>
    </location>
</feature>
<organism evidence="2 3">
    <name type="scientific">Nonlabens ulvanivorans</name>
    <name type="common">Persicivirga ulvanivorans</name>
    <dbReference type="NCBI Taxonomy" id="906888"/>
    <lineage>
        <taxon>Bacteria</taxon>
        <taxon>Pseudomonadati</taxon>
        <taxon>Bacteroidota</taxon>
        <taxon>Flavobacteriia</taxon>
        <taxon>Flavobacteriales</taxon>
        <taxon>Flavobacteriaceae</taxon>
        <taxon>Nonlabens</taxon>
    </lineage>
</organism>
<dbReference type="InterPro" id="IPR025474">
    <property type="entry name" value="DUF4325"/>
</dbReference>
<reference evidence="2 3" key="1">
    <citation type="journal article" date="2014" name="Genome Announc.">
        <title>Draft Genome Sequences of Marine Flavobacterium Nonlabens Strains NR17, NR24, NR27, NR32, NR33, and Ara13.</title>
        <authorList>
            <person name="Nakanishi M."/>
            <person name="Meirelles P."/>
            <person name="Suzuki R."/>
            <person name="Takatani N."/>
            <person name="Mino S."/>
            <person name="Suda W."/>
            <person name="Oshima K."/>
            <person name="Hattori M."/>
            <person name="Ohkuma M."/>
            <person name="Hosokawa M."/>
            <person name="Miyashita K."/>
            <person name="Thompson F.L."/>
            <person name="Niwa A."/>
            <person name="Sawabe T."/>
            <person name="Sawabe T."/>
        </authorList>
    </citation>
    <scope>NUCLEOTIDE SEQUENCE [LARGE SCALE GENOMIC DNA]</scope>
    <source>
        <strain evidence="3">JCM19296</strain>
    </source>
</reference>
<dbReference type="Proteomes" id="UP000028980">
    <property type="component" value="Unassembled WGS sequence"/>
</dbReference>
<evidence type="ECO:0000313" key="3">
    <source>
        <dbReference type="Proteomes" id="UP000028980"/>
    </source>
</evidence>
<proteinExistence type="predicted"/>
<protein>
    <recommendedName>
        <fullName evidence="1">DUF4325 domain-containing protein</fullName>
    </recommendedName>
</protein>
<accession>A0A081DAF3</accession>
<evidence type="ECO:0000313" key="2">
    <source>
        <dbReference type="EMBL" id="GAK75899.1"/>
    </source>
</evidence>